<dbReference type="SMART" id="SM00672">
    <property type="entry name" value="CAP10"/>
    <property type="match status" value="1"/>
</dbReference>
<keyword evidence="1" id="KW-0812">Transmembrane</keyword>
<keyword evidence="1" id="KW-0472">Membrane</keyword>
<reference evidence="3 4" key="1">
    <citation type="journal article" date="2011" name="Proc. Natl. Acad. Sci. U.S.A.">
        <title>Genome and transcriptome analyses of the mountain pine beetle-fungal symbiont Grosmannia clavigera, a lodgepole pine pathogen.</title>
        <authorList>
            <person name="DiGuistini S."/>
            <person name="Wang Y."/>
            <person name="Liao N.Y."/>
            <person name="Taylor G."/>
            <person name="Tanguay P."/>
            <person name="Feau N."/>
            <person name="Henrissat B."/>
            <person name="Chan S.K."/>
            <person name="Hesse-Orce U."/>
            <person name="Alamouti S.M."/>
            <person name="Tsui C.K.M."/>
            <person name="Docking R.T."/>
            <person name="Levasseur A."/>
            <person name="Haridas S."/>
            <person name="Robertson G."/>
            <person name="Birol I."/>
            <person name="Holt R.A."/>
            <person name="Marra M.A."/>
            <person name="Hamelin R.C."/>
            <person name="Hirst M."/>
            <person name="Jones S.J.M."/>
            <person name="Bohlmann J."/>
            <person name="Breuil C."/>
        </authorList>
    </citation>
    <scope>NUCLEOTIDE SEQUENCE [LARGE SCALE GENOMIC DNA]</scope>
    <source>
        <strain evidence="4">kw1407 / UAMH 11150</strain>
    </source>
</reference>
<sequence length="665" mass="73961">MLAIHSWPRLLAVGIFALFTAYTILLYGRPAWLPAPPRPWDEVKSAGQTEGQASSKNNSCINEGGGGWSSWSSWSSSNYTAPELAPPDSGTSHPIDGLIDEARTHFKSMLGRRSLTLAQAASRYRERRQRHPPPGFDAWWEAAQCWDAVVVEDFFDRIYDDVAPLWALDPATMRRQTRTQPQVIRVRNGTASFVTDNEGRPPWIQHWTVLVQEIAAHLPDLDMVVNVMDETRLLVPWEKIGEYVAAERASRKMPAPGEVTGNWKGVDDVDEPENEPYQHPWITNEANRFWDHLRAACPPDSPARNVSALTTFDGPVEYPATASTAYTRAGYVANATAARDPCLQPHLRGMHGTFIESVSMSTSHELLPMFAGCKLPQNNEILIPGAMYLTEDPFYSGGEAHGAAWADKRARMVWRGTASGGRNKVDNWWHFHRHRWVQMANGSTVAAVEGGSSRAGPSFALPAEAAAVYDVPAQQEGRLGGWLDGFADVGFVDLECFPLEHEAVDGDGDGVAETEAKVLTCGYTSPHMAVVAAVPMREQYDCKFLPDVDGNSYSARWRSFLRSSSLPLKATIYAEWHDDRLVAWAHYAPLDSSYVDLYGVMDYFLGGAHGDAAAQRIADEGRRWAEAVLRREDMRLYVWRLLLEYARVVDDGREHLGYVGDLVDG</sequence>
<dbReference type="PANTHER" id="PTHR12203:SF22">
    <property type="entry name" value="CAPSULE ASSOCIATED PROTEIN"/>
    <property type="match status" value="1"/>
</dbReference>
<dbReference type="InParanoid" id="F0XR40"/>
<evidence type="ECO:0000313" key="3">
    <source>
        <dbReference type="EMBL" id="EFW99742.1"/>
    </source>
</evidence>
<evidence type="ECO:0000313" key="4">
    <source>
        <dbReference type="Proteomes" id="UP000007796"/>
    </source>
</evidence>
<gene>
    <name evidence="3" type="ORF">CMQ_60</name>
</gene>
<dbReference type="EMBL" id="GL629807">
    <property type="protein sequence ID" value="EFW99742.1"/>
    <property type="molecule type" value="Genomic_DNA"/>
</dbReference>
<dbReference type="eggNOG" id="ENOG502R59M">
    <property type="taxonomic scope" value="Eukaryota"/>
</dbReference>
<dbReference type="RefSeq" id="XP_014169474.1">
    <property type="nucleotide sequence ID" value="XM_014313999.1"/>
</dbReference>
<keyword evidence="1" id="KW-1133">Transmembrane helix</keyword>
<feature type="transmembrane region" description="Helical" evidence="1">
    <location>
        <begin position="7"/>
        <end position="28"/>
    </location>
</feature>
<dbReference type="Pfam" id="PF05686">
    <property type="entry name" value="Glyco_transf_90"/>
    <property type="match status" value="1"/>
</dbReference>
<organism evidence="4">
    <name type="scientific">Grosmannia clavigera (strain kw1407 / UAMH 11150)</name>
    <name type="common">Blue stain fungus</name>
    <name type="synonym">Graphiocladiella clavigera</name>
    <dbReference type="NCBI Taxonomy" id="655863"/>
    <lineage>
        <taxon>Eukaryota</taxon>
        <taxon>Fungi</taxon>
        <taxon>Dikarya</taxon>
        <taxon>Ascomycota</taxon>
        <taxon>Pezizomycotina</taxon>
        <taxon>Sordariomycetes</taxon>
        <taxon>Sordariomycetidae</taxon>
        <taxon>Ophiostomatales</taxon>
        <taxon>Ophiostomataceae</taxon>
        <taxon>Leptographium</taxon>
    </lineage>
</organism>
<dbReference type="PANTHER" id="PTHR12203">
    <property type="entry name" value="KDEL LYS-ASP-GLU-LEU CONTAINING - RELATED"/>
    <property type="match status" value="1"/>
</dbReference>
<feature type="domain" description="Glycosyl transferase CAP10" evidence="2">
    <location>
        <begin position="462"/>
        <end position="652"/>
    </location>
</feature>
<dbReference type="HOGENOM" id="CLU_005027_4_2_1"/>
<dbReference type="InterPro" id="IPR051091">
    <property type="entry name" value="O-Glucosyltr/Glycosyltrsf_90"/>
</dbReference>
<dbReference type="OrthoDB" id="541052at2759"/>
<proteinExistence type="predicted"/>
<evidence type="ECO:0000259" key="2">
    <source>
        <dbReference type="SMART" id="SM00672"/>
    </source>
</evidence>
<keyword evidence="4" id="KW-1185">Reference proteome</keyword>
<protein>
    <submittedName>
        <fullName evidence="3">Capsule associated protein</fullName>
    </submittedName>
</protein>
<evidence type="ECO:0000256" key="1">
    <source>
        <dbReference type="SAM" id="Phobius"/>
    </source>
</evidence>
<dbReference type="InterPro" id="IPR006598">
    <property type="entry name" value="CAP10"/>
</dbReference>
<dbReference type="GeneID" id="25979384"/>
<accession>F0XR40</accession>
<dbReference type="AlphaFoldDB" id="F0XR40"/>
<dbReference type="Proteomes" id="UP000007796">
    <property type="component" value="Unassembled WGS sequence"/>
</dbReference>
<name>F0XR40_GROCL</name>